<dbReference type="InterPro" id="IPR018060">
    <property type="entry name" value="HTH_AraC"/>
</dbReference>
<gene>
    <name evidence="5" type="ORF">TRM7557_00022</name>
</gene>
<evidence type="ECO:0000313" key="6">
    <source>
        <dbReference type="Proteomes" id="UP000052022"/>
    </source>
</evidence>
<dbReference type="GO" id="GO:0005829">
    <property type="term" value="C:cytosol"/>
    <property type="evidence" value="ECO:0007669"/>
    <property type="project" value="TreeGrafter"/>
</dbReference>
<evidence type="ECO:0000259" key="4">
    <source>
        <dbReference type="PROSITE" id="PS01124"/>
    </source>
</evidence>
<sequence>MPQLTTSDSLTVSRPFIADWLRALDRCGDRCGDKHLLQTALQQAGLSDPQLGRVGRDQIVTLYQQAATSSGDEMTGLWSRPIRSGALKHLLTTMRDASTLPAALYRFTTFWNLLLDDYQLDLSEEDQKLRLSLRPRASAPTVNRFGHMLMLKLAHGLLSWLAGRELQVAAVGLAFPRPDFAADYAVLFPVPVSFNAKTSCLTFHSDLLAGGVLRSDAELLEFLQNAPRDWIFTGLQGHSVSLQLRAFLASKPPFDAPLPECAAALGLEPRTLMRRLRSEATSFQGVKDGLRRDLALRALLARTQSVEEISQDLGFSSSANFHRAFRRWTGRTPGQIRAAALGI</sequence>
<dbReference type="GO" id="GO:0000976">
    <property type="term" value="F:transcription cis-regulatory region binding"/>
    <property type="evidence" value="ECO:0007669"/>
    <property type="project" value="TreeGrafter"/>
</dbReference>
<keyword evidence="6" id="KW-1185">Reference proteome</keyword>
<dbReference type="InterPro" id="IPR032687">
    <property type="entry name" value="AraC-type_N"/>
</dbReference>
<dbReference type="OrthoDB" id="9805730at2"/>
<dbReference type="InterPro" id="IPR020449">
    <property type="entry name" value="Tscrpt_reg_AraC-type_HTH"/>
</dbReference>
<dbReference type="AlphaFoldDB" id="A0A0P1FZB5"/>
<dbReference type="STRING" id="928856.SAMN04488049_12423"/>
<dbReference type="SMART" id="SM00342">
    <property type="entry name" value="HTH_ARAC"/>
    <property type="match status" value="1"/>
</dbReference>
<accession>A0A0P1FZB5</accession>
<dbReference type="PANTHER" id="PTHR47894">
    <property type="entry name" value="HTH-TYPE TRANSCRIPTIONAL REGULATOR GADX"/>
    <property type="match status" value="1"/>
</dbReference>
<dbReference type="Gene3D" id="1.10.10.60">
    <property type="entry name" value="Homeodomain-like"/>
    <property type="match status" value="1"/>
</dbReference>
<dbReference type="PROSITE" id="PS01124">
    <property type="entry name" value="HTH_ARAC_FAMILY_2"/>
    <property type="match status" value="1"/>
</dbReference>
<protein>
    <submittedName>
        <fullName evidence="5">Adenosine deaminase</fullName>
    </submittedName>
</protein>
<keyword evidence="3" id="KW-0804">Transcription</keyword>
<evidence type="ECO:0000256" key="2">
    <source>
        <dbReference type="ARBA" id="ARBA00023125"/>
    </source>
</evidence>
<proteinExistence type="predicted"/>
<dbReference type="EMBL" id="CYSD01000001">
    <property type="protein sequence ID" value="CUH74654.1"/>
    <property type="molecule type" value="Genomic_DNA"/>
</dbReference>
<organism evidence="5 6">
    <name type="scientific">Tritonibacter multivorans</name>
    <dbReference type="NCBI Taxonomy" id="928856"/>
    <lineage>
        <taxon>Bacteria</taxon>
        <taxon>Pseudomonadati</taxon>
        <taxon>Pseudomonadota</taxon>
        <taxon>Alphaproteobacteria</taxon>
        <taxon>Rhodobacterales</taxon>
        <taxon>Paracoccaceae</taxon>
        <taxon>Tritonibacter</taxon>
    </lineage>
</organism>
<dbReference type="Pfam" id="PF12625">
    <property type="entry name" value="Arabinose_bd"/>
    <property type="match status" value="1"/>
</dbReference>
<keyword evidence="1" id="KW-0805">Transcription regulation</keyword>
<keyword evidence="2" id="KW-0238">DNA-binding</keyword>
<dbReference type="PANTHER" id="PTHR47894:SF1">
    <property type="entry name" value="HTH-TYPE TRANSCRIPTIONAL REGULATOR VQSM"/>
    <property type="match status" value="1"/>
</dbReference>
<dbReference type="PRINTS" id="PR00032">
    <property type="entry name" value="HTHARAC"/>
</dbReference>
<dbReference type="Proteomes" id="UP000052022">
    <property type="component" value="Unassembled WGS sequence"/>
</dbReference>
<name>A0A0P1FZB5_9RHOB</name>
<reference evidence="5 6" key="1">
    <citation type="submission" date="2015-09" db="EMBL/GenBank/DDBJ databases">
        <authorList>
            <consortium name="Swine Surveillance"/>
        </authorList>
    </citation>
    <scope>NUCLEOTIDE SEQUENCE [LARGE SCALE GENOMIC DNA]</scope>
    <source>
        <strain evidence="5 6">CECT 7557</strain>
    </source>
</reference>
<dbReference type="Pfam" id="PF12833">
    <property type="entry name" value="HTH_18"/>
    <property type="match status" value="1"/>
</dbReference>
<evidence type="ECO:0000256" key="1">
    <source>
        <dbReference type="ARBA" id="ARBA00023015"/>
    </source>
</evidence>
<dbReference type="GO" id="GO:0003700">
    <property type="term" value="F:DNA-binding transcription factor activity"/>
    <property type="evidence" value="ECO:0007669"/>
    <property type="project" value="InterPro"/>
</dbReference>
<dbReference type="RefSeq" id="WP_082626454.1">
    <property type="nucleotide sequence ID" value="NZ_CYSD01000001.1"/>
</dbReference>
<feature type="domain" description="HTH araC/xylS-type" evidence="4">
    <location>
        <begin position="242"/>
        <end position="339"/>
    </location>
</feature>
<evidence type="ECO:0000256" key="3">
    <source>
        <dbReference type="ARBA" id="ARBA00023163"/>
    </source>
</evidence>
<dbReference type="InterPro" id="IPR009057">
    <property type="entry name" value="Homeodomain-like_sf"/>
</dbReference>
<dbReference type="SUPFAM" id="SSF46689">
    <property type="entry name" value="Homeodomain-like"/>
    <property type="match status" value="1"/>
</dbReference>
<evidence type="ECO:0000313" key="5">
    <source>
        <dbReference type="EMBL" id="CUH74654.1"/>
    </source>
</evidence>